<protein>
    <submittedName>
        <fullName evidence="2">Cupin</fullName>
    </submittedName>
</protein>
<dbReference type="EMBL" id="QDDR01000018">
    <property type="protein sequence ID" value="PVE45066.1"/>
    <property type="molecule type" value="Genomic_DNA"/>
</dbReference>
<feature type="region of interest" description="Disordered" evidence="1">
    <location>
        <begin position="118"/>
        <end position="139"/>
    </location>
</feature>
<proteinExistence type="predicted"/>
<keyword evidence="3" id="KW-1185">Reference proteome</keyword>
<organism evidence="2 3">
    <name type="scientific">Pararhodobacter aggregans</name>
    <dbReference type="NCBI Taxonomy" id="404875"/>
    <lineage>
        <taxon>Bacteria</taxon>
        <taxon>Pseudomonadati</taxon>
        <taxon>Pseudomonadota</taxon>
        <taxon>Alphaproteobacteria</taxon>
        <taxon>Rhodobacterales</taxon>
        <taxon>Paracoccaceae</taxon>
        <taxon>Pararhodobacter</taxon>
    </lineage>
</organism>
<dbReference type="OrthoDB" id="7594533at2"/>
<evidence type="ECO:0000313" key="3">
    <source>
        <dbReference type="Proteomes" id="UP000244810"/>
    </source>
</evidence>
<gene>
    <name evidence="2" type="ORF">DDE23_23125</name>
</gene>
<dbReference type="CDD" id="cd02208">
    <property type="entry name" value="cupin_RmlC-like"/>
    <property type="match status" value="1"/>
</dbReference>
<dbReference type="Gene3D" id="2.60.120.10">
    <property type="entry name" value="Jelly Rolls"/>
    <property type="match status" value="1"/>
</dbReference>
<dbReference type="RefSeq" id="WP_107750935.1">
    <property type="nucleotide sequence ID" value="NZ_QBKF01000003.1"/>
</dbReference>
<sequence>MPQCQLFSFREGLDEVVPGGLRMKAVVGQALSVGVVNFCLPGGPGIAAKAHAHGEEATLQIRGGCTVNLGWSVEAPEGSVELEEGIVMLMPAEQPHSGINRFDAEGECLRLNVVTPPRQEYGASGNAKPFYPGAPEARE</sequence>
<reference evidence="2 3" key="1">
    <citation type="journal article" date="2011" name="Syst. Appl. Microbiol.">
        <title>Defluviimonas denitrificans gen. nov., sp. nov., and Pararhodobacter aggregans gen. nov., sp. nov., non-phototrophic Rhodobacteraceae from the biofilter of a marine aquaculture.</title>
        <authorList>
            <person name="Foesel B.U."/>
            <person name="Drake H.L."/>
            <person name="Schramm A."/>
        </authorList>
    </citation>
    <scope>NUCLEOTIDE SEQUENCE [LARGE SCALE GENOMIC DNA]</scope>
    <source>
        <strain evidence="2 3">D1-19</strain>
    </source>
</reference>
<evidence type="ECO:0000256" key="1">
    <source>
        <dbReference type="SAM" id="MobiDB-lite"/>
    </source>
</evidence>
<dbReference type="Proteomes" id="UP000244810">
    <property type="component" value="Unassembled WGS sequence"/>
</dbReference>
<comment type="caution">
    <text evidence="2">The sequence shown here is derived from an EMBL/GenBank/DDBJ whole genome shotgun (WGS) entry which is preliminary data.</text>
</comment>
<evidence type="ECO:0000313" key="2">
    <source>
        <dbReference type="EMBL" id="PVE45066.1"/>
    </source>
</evidence>
<dbReference type="SUPFAM" id="SSF51182">
    <property type="entry name" value="RmlC-like cupins"/>
    <property type="match status" value="1"/>
</dbReference>
<dbReference type="InterPro" id="IPR011051">
    <property type="entry name" value="RmlC_Cupin_sf"/>
</dbReference>
<name>A0A2T7UK83_9RHOB</name>
<dbReference type="AlphaFoldDB" id="A0A2T7UK83"/>
<dbReference type="InterPro" id="IPR014710">
    <property type="entry name" value="RmlC-like_jellyroll"/>
</dbReference>
<accession>A0A2T7UK83</accession>